<evidence type="ECO:0000313" key="9">
    <source>
        <dbReference type="Proteomes" id="UP001149954"/>
    </source>
</evidence>
<dbReference type="PANTHER" id="PTHR31001:SF50">
    <property type="entry name" value="ZN(II)2CYS6 TRANSCRIPTION FACTOR (EUROFUNG)"/>
    <property type="match status" value="1"/>
</dbReference>
<keyword evidence="3" id="KW-0805">Transcription regulation</keyword>
<feature type="domain" description="Xylanolytic transcriptional activator regulatory" evidence="7">
    <location>
        <begin position="287"/>
        <end position="360"/>
    </location>
</feature>
<keyword evidence="2" id="KW-0479">Metal-binding</keyword>
<dbReference type="GO" id="GO:0005634">
    <property type="term" value="C:nucleus"/>
    <property type="evidence" value="ECO:0007669"/>
    <property type="project" value="UniProtKB-SubCell"/>
</dbReference>
<feature type="compositionally biased region" description="Polar residues" evidence="6">
    <location>
        <begin position="33"/>
        <end position="47"/>
    </location>
</feature>
<feature type="non-terminal residue" evidence="8">
    <location>
        <position position="1"/>
    </location>
</feature>
<protein>
    <recommendedName>
        <fullName evidence="7">Xylanolytic transcriptional activator regulatory domain-containing protein</fullName>
    </recommendedName>
</protein>
<keyword evidence="5" id="KW-0539">Nucleus</keyword>
<evidence type="ECO:0000256" key="4">
    <source>
        <dbReference type="ARBA" id="ARBA00023163"/>
    </source>
</evidence>
<evidence type="ECO:0000259" key="7">
    <source>
        <dbReference type="SMART" id="SM00906"/>
    </source>
</evidence>
<feature type="region of interest" description="Disordered" evidence="6">
    <location>
        <begin position="59"/>
        <end position="79"/>
    </location>
</feature>
<evidence type="ECO:0000313" key="8">
    <source>
        <dbReference type="EMBL" id="KAJ5504575.1"/>
    </source>
</evidence>
<dbReference type="InterPro" id="IPR007219">
    <property type="entry name" value="XnlR_reg_dom"/>
</dbReference>
<feature type="compositionally biased region" description="Polar residues" evidence="6">
    <location>
        <begin position="66"/>
        <end position="79"/>
    </location>
</feature>
<keyword evidence="9" id="KW-1185">Reference proteome</keyword>
<accession>A0A9X0C7L0</accession>
<dbReference type="SMART" id="SM00906">
    <property type="entry name" value="Fungal_trans"/>
    <property type="match status" value="1"/>
</dbReference>
<name>A0A9X0C7L0_9EURO</name>
<sequence>EYRRQREVQNLSAQNLAADTSVDTLEDQHIENTSESSHTPGPSNTPVNLEAVADEVEEDGTGIHGGQTSPAPPLTTSESTLGQQFGRLIIDRSNGAGRYVNHRVLTDLGDQIKELRDALAPPSSPTPSSEEDASPSDSPTTYSETHSPFMFGYRSSVSSLHEYHPSPTMSHLFLDVFEENIAPIIMIIHKPALRKLIRTSCVNPEELDRGSKALVFSVYFAAASSMTPEQCLAALEEDHAVVVERYRFAVEQALARAGFFHTHKLIVLQAAVLFLTCACRPKDTQFVWTMIAVVARVGLGLGLHRDGSHFGLSPYETEMRRRVWWYIYLLDVQSCDFQATSPQIREGDYDTRLPLNINDDDLSGDSVDISQERTGFTEMTLTLVRREILISRRKSMQMTGLGAYGLNVLFQNRNLAIEQSKWLLDERYLRFCDLSIPIHWVAATIARVALARLWLVSHFSLLTAQGFDANQWPERCEALTLTAIEVLEFVYLLETNENTAKWSWLFQGYVQWQPFAFVLSELCVRPASSLSDRAWTIVNRVWERWNETRIHKDGLIIPPLERLMKRASAARTPRSVLELSAVSEFNLTEMELADSLMEGQLENLPEDLLAVDATSLDIFRDVVTDLGL</sequence>
<comment type="subcellular location">
    <subcellularLocation>
        <location evidence="1">Nucleus</location>
    </subcellularLocation>
</comment>
<evidence type="ECO:0000256" key="5">
    <source>
        <dbReference type="ARBA" id="ARBA00023242"/>
    </source>
</evidence>
<organism evidence="8 9">
    <name type="scientific">Penicillium fimorum</name>
    <dbReference type="NCBI Taxonomy" id="1882269"/>
    <lineage>
        <taxon>Eukaryota</taxon>
        <taxon>Fungi</taxon>
        <taxon>Dikarya</taxon>
        <taxon>Ascomycota</taxon>
        <taxon>Pezizomycotina</taxon>
        <taxon>Eurotiomycetes</taxon>
        <taxon>Eurotiomycetidae</taxon>
        <taxon>Eurotiales</taxon>
        <taxon>Aspergillaceae</taxon>
        <taxon>Penicillium</taxon>
    </lineage>
</organism>
<reference evidence="8" key="2">
    <citation type="journal article" date="2023" name="IMA Fungus">
        <title>Comparative genomic study of the Penicillium genus elucidates a diverse pangenome and 15 lateral gene transfer events.</title>
        <authorList>
            <person name="Petersen C."/>
            <person name="Sorensen T."/>
            <person name="Nielsen M.R."/>
            <person name="Sondergaard T.E."/>
            <person name="Sorensen J.L."/>
            <person name="Fitzpatrick D.A."/>
            <person name="Frisvad J.C."/>
            <person name="Nielsen K.L."/>
        </authorList>
    </citation>
    <scope>NUCLEOTIDE SEQUENCE</scope>
    <source>
        <strain evidence="8">IBT 29495</strain>
    </source>
</reference>
<keyword evidence="4" id="KW-0804">Transcription</keyword>
<evidence type="ECO:0000256" key="1">
    <source>
        <dbReference type="ARBA" id="ARBA00004123"/>
    </source>
</evidence>
<reference evidence="8" key="1">
    <citation type="submission" date="2022-12" db="EMBL/GenBank/DDBJ databases">
        <authorList>
            <person name="Petersen C."/>
        </authorList>
    </citation>
    <scope>NUCLEOTIDE SEQUENCE</scope>
    <source>
        <strain evidence="8">IBT 29495</strain>
    </source>
</reference>
<feature type="compositionally biased region" description="Polar residues" evidence="6">
    <location>
        <begin position="8"/>
        <end position="23"/>
    </location>
</feature>
<dbReference type="EMBL" id="JAPWDS010000003">
    <property type="protein sequence ID" value="KAJ5504575.1"/>
    <property type="molecule type" value="Genomic_DNA"/>
</dbReference>
<dbReference type="CDD" id="cd12148">
    <property type="entry name" value="fungal_TF_MHR"/>
    <property type="match status" value="1"/>
</dbReference>
<evidence type="ECO:0000256" key="2">
    <source>
        <dbReference type="ARBA" id="ARBA00022723"/>
    </source>
</evidence>
<dbReference type="Proteomes" id="UP001149954">
    <property type="component" value="Unassembled WGS sequence"/>
</dbReference>
<evidence type="ECO:0000256" key="6">
    <source>
        <dbReference type="SAM" id="MobiDB-lite"/>
    </source>
</evidence>
<proteinExistence type="predicted"/>
<feature type="region of interest" description="Disordered" evidence="6">
    <location>
        <begin position="1"/>
        <end position="47"/>
    </location>
</feature>
<dbReference type="InterPro" id="IPR050613">
    <property type="entry name" value="Sec_Metabolite_Reg"/>
</dbReference>
<evidence type="ECO:0000256" key="3">
    <source>
        <dbReference type="ARBA" id="ARBA00023015"/>
    </source>
</evidence>
<dbReference type="GO" id="GO:0006351">
    <property type="term" value="P:DNA-templated transcription"/>
    <property type="evidence" value="ECO:0007669"/>
    <property type="project" value="InterPro"/>
</dbReference>
<feature type="region of interest" description="Disordered" evidence="6">
    <location>
        <begin position="118"/>
        <end position="145"/>
    </location>
</feature>
<dbReference type="Pfam" id="PF04082">
    <property type="entry name" value="Fungal_trans"/>
    <property type="match status" value="1"/>
</dbReference>
<comment type="caution">
    <text evidence="8">The sequence shown here is derived from an EMBL/GenBank/DDBJ whole genome shotgun (WGS) entry which is preliminary data.</text>
</comment>
<dbReference type="AlphaFoldDB" id="A0A9X0C7L0"/>
<gene>
    <name evidence="8" type="ORF">N7463_007449</name>
</gene>
<dbReference type="GO" id="GO:0003677">
    <property type="term" value="F:DNA binding"/>
    <property type="evidence" value="ECO:0007669"/>
    <property type="project" value="InterPro"/>
</dbReference>
<dbReference type="PANTHER" id="PTHR31001">
    <property type="entry name" value="UNCHARACTERIZED TRANSCRIPTIONAL REGULATORY PROTEIN"/>
    <property type="match status" value="1"/>
</dbReference>
<dbReference type="OrthoDB" id="3989227at2759"/>
<dbReference type="GO" id="GO:0008270">
    <property type="term" value="F:zinc ion binding"/>
    <property type="evidence" value="ECO:0007669"/>
    <property type="project" value="InterPro"/>
</dbReference>